<reference evidence="3" key="2">
    <citation type="submission" date="2021-08" db="EMBL/GenBank/DDBJ databases">
        <authorList>
            <person name="Tani A."/>
            <person name="Ola A."/>
            <person name="Ogura Y."/>
            <person name="Katsura K."/>
            <person name="Hayashi T."/>
        </authorList>
    </citation>
    <scope>NUCLEOTIDE SEQUENCE</scope>
    <source>
        <strain evidence="3">DSM 23632</strain>
    </source>
</reference>
<dbReference type="InterPro" id="IPR010664">
    <property type="entry name" value="LipoPS_assembly_LptC-rel"/>
</dbReference>
<dbReference type="RefSeq" id="WP_238182768.1">
    <property type="nucleotide sequence ID" value="NZ_BPRB01000121.1"/>
</dbReference>
<evidence type="ECO:0000313" key="3">
    <source>
        <dbReference type="EMBL" id="GJE60231.1"/>
    </source>
</evidence>
<gene>
    <name evidence="3" type="ORF">MPOCJGCO_2342</name>
</gene>
<organism evidence="3 4">
    <name type="scientific">Methylobacterium trifolii</name>
    <dbReference type="NCBI Taxonomy" id="1003092"/>
    <lineage>
        <taxon>Bacteria</taxon>
        <taxon>Pseudomonadati</taxon>
        <taxon>Pseudomonadota</taxon>
        <taxon>Alphaproteobacteria</taxon>
        <taxon>Hyphomicrobiales</taxon>
        <taxon>Methylobacteriaceae</taxon>
        <taxon>Methylobacterium</taxon>
    </lineage>
</organism>
<sequence length="246" mass="25883">MQVVAAIETNGPAGGDARRTRAHARAYRHSARVRTLRRLIPVAAGGAVLLLAAYLFNPFGSIAPGVSVGPVTLSGTKVRMENPRLSGFRKGDRGYEVTATAALQDMRKPSLIELEAMRGHLSTDEKGGLARLQAATGLFDTAREALDLKDDIRIWTDKGEEAVLKSAAVDFKAGSVKSKEAVSVTVPSGSVVADGLDVVDSGRVISFIGNVHAVFQGEDRKAKDGPADKAGLRILTSSAEPADGRP</sequence>
<keyword evidence="2" id="KW-0472">Membrane</keyword>
<evidence type="ECO:0008006" key="5">
    <source>
        <dbReference type="Google" id="ProtNLM"/>
    </source>
</evidence>
<reference evidence="3" key="1">
    <citation type="journal article" date="2021" name="Front. Microbiol.">
        <title>Comprehensive Comparative Genomics and Phenotyping of Methylobacterium Species.</title>
        <authorList>
            <person name="Alessa O."/>
            <person name="Ogura Y."/>
            <person name="Fujitani Y."/>
            <person name="Takami H."/>
            <person name="Hayashi T."/>
            <person name="Sahin N."/>
            <person name="Tani A."/>
        </authorList>
    </citation>
    <scope>NUCLEOTIDE SEQUENCE</scope>
    <source>
        <strain evidence="3">DSM 23632</strain>
    </source>
</reference>
<keyword evidence="2" id="KW-0812">Transmembrane</keyword>
<dbReference type="Pfam" id="PF06835">
    <property type="entry name" value="LptC"/>
    <property type="match status" value="1"/>
</dbReference>
<evidence type="ECO:0000313" key="4">
    <source>
        <dbReference type="Proteomes" id="UP001055057"/>
    </source>
</evidence>
<feature type="transmembrane region" description="Helical" evidence="2">
    <location>
        <begin position="38"/>
        <end position="56"/>
    </location>
</feature>
<evidence type="ECO:0000256" key="1">
    <source>
        <dbReference type="SAM" id="MobiDB-lite"/>
    </source>
</evidence>
<proteinExistence type="predicted"/>
<name>A0ABQ4U0C8_9HYPH</name>
<accession>A0ABQ4U0C8</accession>
<comment type="caution">
    <text evidence="3">The sequence shown here is derived from an EMBL/GenBank/DDBJ whole genome shotgun (WGS) entry which is preliminary data.</text>
</comment>
<feature type="compositionally biased region" description="Basic and acidic residues" evidence="1">
    <location>
        <begin position="219"/>
        <end position="231"/>
    </location>
</feature>
<dbReference type="Proteomes" id="UP001055057">
    <property type="component" value="Unassembled WGS sequence"/>
</dbReference>
<protein>
    <recommendedName>
        <fullName evidence="5">Lipopolysaccharide-assembly, LptC-related protein</fullName>
    </recommendedName>
</protein>
<keyword evidence="2" id="KW-1133">Transmembrane helix</keyword>
<keyword evidence="4" id="KW-1185">Reference proteome</keyword>
<feature type="region of interest" description="Disordered" evidence="1">
    <location>
        <begin position="219"/>
        <end position="246"/>
    </location>
</feature>
<evidence type="ECO:0000256" key="2">
    <source>
        <dbReference type="SAM" id="Phobius"/>
    </source>
</evidence>
<dbReference type="EMBL" id="BPRB01000121">
    <property type="protein sequence ID" value="GJE60231.1"/>
    <property type="molecule type" value="Genomic_DNA"/>
</dbReference>